<accession>A0A3R5ZNK0</accession>
<comment type="caution">
    <text evidence="18">The sequence shown here is derived from an EMBL/GenBank/DDBJ whole genome shotgun (WGS) entry which is preliminary data.</text>
</comment>
<dbReference type="SMART" id="SM00388">
    <property type="entry name" value="HisKA"/>
    <property type="match status" value="1"/>
</dbReference>
<keyword evidence="7 15" id="KW-0812">Transmembrane</keyword>
<evidence type="ECO:0000256" key="8">
    <source>
        <dbReference type="ARBA" id="ARBA00022741"/>
    </source>
</evidence>
<dbReference type="AlphaFoldDB" id="A0A3R5ZNK0"/>
<proteinExistence type="predicted"/>
<evidence type="ECO:0000259" key="16">
    <source>
        <dbReference type="PROSITE" id="PS50109"/>
    </source>
</evidence>
<dbReference type="PANTHER" id="PTHR45528:SF1">
    <property type="entry name" value="SENSOR HISTIDINE KINASE CPXA"/>
    <property type="match status" value="1"/>
</dbReference>
<gene>
    <name evidence="18" type="ORF">DWX94_08495</name>
</gene>
<dbReference type="Pfam" id="PF00512">
    <property type="entry name" value="HisKA"/>
    <property type="match status" value="1"/>
</dbReference>
<keyword evidence="6" id="KW-0808">Transferase</keyword>
<evidence type="ECO:0000256" key="10">
    <source>
        <dbReference type="ARBA" id="ARBA00022840"/>
    </source>
</evidence>
<evidence type="ECO:0000256" key="2">
    <source>
        <dbReference type="ARBA" id="ARBA00004651"/>
    </source>
</evidence>
<dbReference type="InterPro" id="IPR050398">
    <property type="entry name" value="HssS/ArlS-like"/>
</dbReference>
<dbReference type="SUPFAM" id="SSF47384">
    <property type="entry name" value="Homodimeric domain of signal transducing histidine kinase"/>
    <property type="match status" value="1"/>
</dbReference>
<keyword evidence="8" id="KW-0547">Nucleotide-binding</keyword>
<evidence type="ECO:0000256" key="15">
    <source>
        <dbReference type="SAM" id="Phobius"/>
    </source>
</evidence>
<evidence type="ECO:0000256" key="4">
    <source>
        <dbReference type="ARBA" id="ARBA00022475"/>
    </source>
</evidence>
<dbReference type="InterPro" id="IPR036890">
    <property type="entry name" value="HATPase_C_sf"/>
</dbReference>
<evidence type="ECO:0000256" key="9">
    <source>
        <dbReference type="ARBA" id="ARBA00022777"/>
    </source>
</evidence>
<dbReference type="Gene3D" id="3.30.565.10">
    <property type="entry name" value="Histidine kinase-like ATPase, C-terminal domain"/>
    <property type="match status" value="1"/>
</dbReference>
<feature type="domain" description="HAMP" evidence="17">
    <location>
        <begin position="240"/>
        <end position="292"/>
    </location>
</feature>
<evidence type="ECO:0000259" key="17">
    <source>
        <dbReference type="PROSITE" id="PS50885"/>
    </source>
</evidence>
<dbReference type="CDD" id="cd06225">
    <property type="entry name" value="HAMP"/>
    <property type="match status" value="1"/>
</dbReference>
<dbReference type="GO" id="GO:0005886">
    <property type="term" value="C:plasma membrane"/>
    <property type="evidence" value="ECO:0007669"/>
    <property type="project" value="UniProtKB-SubCell"/>
</dbReference>
<evidence type="ECO:0000256" key="3">
    <source>
        <dbReference type="ARBA" id="ARBA00012438"/>
    </source>
</evidence>
<keyword evidence="11 15" id="KW-1133">Transmembrane helix</keyword>
<dbReference type="CDD" id="cd00082">
    <property type="entry name" value="HisKA"/>
    <property type="match status" value="1"/>
</dbReference>
<feature type="compositionally biased region" description="Low complexity" evidence="14">
    <location>
        <begin position="141"/>
        <end position="157"/>
    </location>
</feature>
<organism evidence="18 19">
    <name type="scientific">Coprococcus eutactus</name>
    <dbReference type="NCBI Taxonomy" id="33043"/>
    <lineage>
        <taxon>Bacteria</taxon>
        <taxon>Bacillati</taxon>
        <taxon>Bacillota</taxon>
        <taxon>Clostridia</taxon>
        <taxon>Lachnospirales</taxon>
        <taxon>Lachnospiraceae</taxon>
        <taxon>Coprococcus</taxon>
    </lineage>
</organism>
<evidence type="ECO:0000313" key="19">
    <source>
        <dbReference type="Proteomes" id="UP000283295"/>
    </source>
</evidence>
<dbReference type="InterPro" id="IPR036097">
    <property type="entry name" value="HisK_dim/P_sf"/>
</dbReference>
<evidence type="ECO:0000256" key="12">
    <source>
        <dbReference type="ARBA" id="ARBA00023012"/>
    </source>
</evidence>
<evidence type="ECO:0000256" key="14">
    <source>
        <dbReference type="SAM" id="MobiDB-lite"/>
    </source>
</evidence>
<evidence type="ECO:0000256" key="6">
    <source>
        <dbReference type="ARBA" id="ARBA00022679"/>
    </source>
</evidence>
<dbReference type="PROSITE" id="PS50885">
    <property type="entry name" value="HAMP"/>
    <property type="match status" value="1"/>
</dbReference>
<dbReference type="EC" id="2.7.13.3" evidence="3"/>
<keyword evidence="5" id="KW-0597">Phosphoprotein</keyword>
<dbReference type="OrthoDB" id="9792991at2"/>
<comment type="catalytic activity">
    <reaction evidence="1">
        <text>ATP + protein L-histidine = ADP + protein N-phospho-L-histidine.</text>
        <dbReference type="EC" id="2.7.13.3"/>
    </reaction>
</comment>
<keyword evidence="10" id="KW-0067">ATP-binding</keyword>
<keyword evidence="12" id="KW-0902">Two-component regulatory system</keyword>
<feature type="region of interest" description="Disordered" evidence="14">
    <location>
        <begin position="139"/>
        <end position="170"/>
    </location>
</feature>
<comment type="subcellular location">
    <subcellularLocation>
        <location evidence="2">Cell membrane</location>
        <topology evidence="2">Multi-pass membrane protein</topology>
    </subcellularLocation>
</comment>
<dbReference type="SUPFAM" id="SSF55874">
    <property type="entry name" value="ATPase domain of HSP90 chaperone/DNA topoisomerase II/histidine kinase"/>
    <property type="match status" value="1"/>
</dbReference>
<dbReference type="EMBL" id="QRVK01000019">
    <property type="protein sequence ID" value="RGS41456.1"/>
    <property type="molecule type" value="Genomic_DNA"/>
</dbReference>
<evidence type="ECO:0000256" key="7">
    <source>
        <dbReference type="ARBA" id="ARBA00022692"/>
    </source>
</evidence>
<evidence type="ECO:0000256" key="5">
    <source>
        <dbReference type="ARBA" id="ARBA00022553"/>
    </source>
</evidence>
<evidence type="ECO:0000313" key="18">
    <source>
        <dbReference type="EMBL" id="RGS41456.1"/>
    </source>
</evidence>
<feature type="transmembrane region" description="Helical" evidence="15">
    <location>
        <begin position="221"/>
        <end position="240"/>
    </location>
</feature>
<dbReference type="InterPro" id="IPR005467">
    <property type="entry name" value="His_kinase_dom"/>
</dbReference>
<keyword evidence="13 15" id="KW-0472">Membrane</keyword>
<dbReference type="SMART" id="SM00304">
    <property type="entry name" value="HAMP"/>
    <property type="match status" value="1"/>
</dbReference>
<dbReference type="InterPro" id="IPR003661">
    <property type="entry name" value="HisK_dim/P_dom"/>
</dbReference>
<dbReference type="Pfam" id="PF00672">
    <property type="entry name" value="HAMP"/>
    <property type="match status" value="1"/>
</dbReference>
<dbReference type="Gene3D" id="6.10.340.10">
    <property type="match status" value="1"/>
</dbReference>
<keyword evidence="9 18" id="KW-0418">Kinase</keyword>
<dbReference type="GO" id="GO:0000155">
    <property type="term" value="F:phosphorelay sensor kinase activity"/>
    <property type="evidence" value="ECO:0007669"/>
    <property type="project" value="InterPro"/>
</dbReference>
<evidence type="ECO:0000256" key="1">
    <source>
        <dbReference type="ARBA" id="ARBA00000085"/>
    </source>
</evidence>
<dbReference type="PANTHER" id="PTHR45528">
    <property type="entry name" value="SENSOR HISTIDINE KINASE CPXA"/>
    <property type="match status" value="1"/>
</dbReference>
<evidence type="ECO:0000256" key="11">
    <source>
        <dbReference type="ARBA" id="ARBA00022989"/>
    </source>
</evidence>
<dbReference type="PROSITE" id="PS50109">
    <property type="entry name" value="HIS_KIN"/>
    <property type="match status" value="1"/>
</dbReference>
<name>A0A3R5ZNK0_9FIRM</name>
<keyword evidence="4" id="KW-1003">Cell membrane</keyword>
<evidence type="ECO:0000256" key="13">
    <source>
        <dbReference type="ARBA" id="ARBA00023136"/>
    </source>
</evidence>
<dbReference type="Gene3D" id="1.10.287.130">
    <property type="match status" value="1"/>
</dbReference>
<feature type="domain" description="Histidine kinase" evidence="16">
    <location>
        <begin position="307"/>
        <end position="531"/>
    </location>
</feature>
<dbReference type="GO" id="GO:0005524">
    <property type="term" value="F:ATP binding"/>
    <property type="evidence" value="ECO:0007669"/>
    <property type="project" value="UniProtKB-KW"/>
</dbReference>
<sequence length="531" mass="60204">MNKTFRRTLKVKMFIVVVLGLLTAVISFFAGMLALDTYVANVYMSDTNVQQRSMQQIQSFAAYVNSHSMKASDSRALRAWQGKHKNVYILIYNNDDIVFDSQWMIEKRGAYKYVITNSATGEMVILIQDNQGTIRKIRRQNNGNSTTTNKNSGVTKKQSNATNGASGGTAVMEKPATSEYAEDTGGQEADYDFYPVLFRDGVFDVCIVDYSDDTLKEVGRVAIFVLCSMLFIGIIIYYFGREIRRLRKLTNQVMDIKNVDINGPITIKGQDEICLLAENIDTMRATIIEQLSREKEAWQANSDLVTAMAHDIRTPLTVMAGYLELMKNKEYSSQEELDEYIRISSEKAEQLRMMSDKMFRYFYVYSKSSDELNMETFQAGPFLNQMLGEYMVLLGENGYQFNVDISDREAEISVDVQGMKRITDNVFTNIRKYSDKTKPIDVRVYVDVRRVRIFFRNYISAESARAESTHIGTLTCQKMAEEMNGSFVTCRKGKIYEATLTLPNVFYDDNVGVPTQGLTAILSGGGHHGSV</sequence>
<dbReference type="Proteomes" id="UP000283295">
    <property type="component" value="Unassembled WGS sequence"/>
</dbReference>
<reference evidence="18 19" key="1">
    <citation type="submission" date="2018-08" db="EMBL/GenBank/DDBJ databases">
        <title>A genome reference for cultivated species of the human gut microbiota.</title>
        <authorList>
            <person name="Zou Y."/>
            <person name="Xue W."/>
            <person name="Luo G."/>
        </authorList>
    </citation>
    <scope>NUCLEOTIDE SEQUENCE [LARGE SCALE GENOMIC DNA]</scope>
    <source>
        <strain evidence="18 19">AF22-21</strain>
    </source>
</reference>
<protein>
    <recommendedName>
        <fullName evidence="3">histidine kinase</fullName>
        <ecNumber evidence="3">2.7.13.3</ecNumber>
    </recommendedName>
</protein>
<dbReference type="InterPro" id="IPR003660">
    <property type="entry name" value="HAMP_dom"/>
</dbReference>